<reference evidence="6 7" key="1">
    <citation type="submission" date="2018-11" db="EMBL/GenBank/DDBJ databases">
        <title>Genome sequence of Saitozyma podzolica DSM 27192.</title>
        <authorList>
            <person name="Aliyu H."/>
            <person name="Gorte O."/>
            <person name="Ochsenreither K."/>
        </authorList>
    </citation>
    <scope>NUCLEOTIDE SEQUENCE [LARGE SCALE GENOMIC DNA]</scope>
    <source>
        <strain evidence="6 7">DSM 27192</strain>
    </source>
</reference>
<evidence type="ECO:0000256" key="2">
    <source>
        <dbReference type="ARBA" id="ARBA00022884"/>
    </source>
</evidence>
<feature type="compositionally biased region" description="Polar residues" evidence="4">
    <location>
        <begin position="1"/>
        <end position="10"/>
    </location>
</feature>
<feature type="compositionally biased region" description="Low complexity" evidence="4">
    <location>
        <begin position="159"/>
        <end position="178"/>
    </location>
</feature>
<dbReference type="InterPro" id="IPR035979">
    <property type="entry name" value="RBD_domain_sf"/>
</dbReference>
<organism evidence="6 7">
    <name type="scientific">Saitozyma podzolica</name>
    <dbReference type="NCBI Taxonomy" id="1890683"/>
    <lineage>
        <taxon>Eukaryota</taxon>
        <taxon>Fungi</taxon>
        <taxon>Dikarya</taxon>
        <taxon>Basidiomycota</taxon>
        <taxon>Agaricomycotina</taxon>
        <taxon>Tremellomycetes</taxon>
        <taxon>Tremellales</taxon>
        <taxon>Trimorphomycetaceae</taxon>
        <taxon>Saitozyma</taxon>
    </lineage>
</organism>
<proteinExistence type="predicted"/>
<feature type="region of interest" description="Disordered" evidence="4">
    <location>
        <begin position="1"/>
        <end position="22"/>
    </location>
</feature>
<dbReference type="STRING" id="1890683.A0A427YRZ7"/>
<comment type="caution">
    <text evidence="6">The sequence shown here is derived from an EMBL/GenBank/DDBJ whole genome shotgun (WGS) entry which is preliminary data.</text>
</comment>
<feature type="compositionally biased region" description="Basic and acidic residues" evidence="4">
    <location>
        <begin position="135"/>
        <end position="158"/>
    </location>
</feature>
<dbReference type="PANTHER" id="PTHR23236">
    <property type="entry name" value="EUKARYOTIC TRANSLATION INITIATION FACTOR 4B/4H"/>
    <property type="match status" value="1"/>
</dbReference>
<evidence type="ECO:0000256" key="4">
    <source>
        <dbReference type="SAM" id="MobiDB-lite"/>
    </source>
</evidence>
<dbReference type="InterPro" id="IPR000504">
    <property type="entry name" value="RRM_dom"/>
</dbReference>
<feature type="compositionally biased region" description="Basic residues" evidence="4">
    <location>
        <begin position="249"/>
        <end position="258"/>
    </location>
</feature>
<feature type="domain" description="RRM" evidence="5">
    <location>
        <begin position="55"/>
        <end position="133"/>
    </location>
</feature>
<feature type="domain" description="RRM" evidence="5">
    <location>
        <begin position="270"/>
        <end position="357"/>
    </location>
</feature>
<dbReference type="SUPFAM" id="SSF54928">
    <property type="entry name" value="RNA-binding domain, RBD"/>
    <property type="match status" value="2"/>
</dbReference>
<sequence>MSAENTTNGTAPEAAQPAIPHEDEGFRLAITVQTERDWTNRKGVLVYTEYPAYTPQVYVGNLSYSTTEEQVREFLSKAGGELLSVALPLRFGKRPAGYAFASYKDEADAKKAVEQLNDQEFDGRKILLELARSKEEVAERRNAADEKRKEAKAAKAAEKAAQAAEKGEAAAAQAEPAATESKPKKKRSARKPRRRLPEEGEEATGAEVEGEASDAVAPKPKGRARKPKEARIDAAEGEGEGGVAATTEKKKRERKPRAPRLELTGEQSQNTIFVANLPFNVDDDALAAIFTNLSITVKSAKVIHGVRRGKPGSRPFRASKGFGFVEVEDPAQQKEAVEKVEGSLVGDRKITAKIANEMKPIEREQAAEATEQTTEA</sequence>
<dbReference type="GO" id="GO:0003723">
    <property type="term" value="F:RNA binding"/>
    <property type="evidence" value="ECO:0007669"/>
    <property type="project" value="UniProtKB-UniRule"/>
</dbReference>
<evidence type="ECO:0000313" key="7">
    <source>
        <dbReference type="Proteomes" id="UP000279259"/>
    </source>
</evidence>
<protein>
    <recommendedName>
        <fullName evidence="5">RRM domain-containing protein</fullName>
    </recommendedName>
</protein>
<feature type="region of interest" description="Disordered" evidence="4">
    <location>
        <begin position="135"/>
        <end position="263"/>
    </location>
</feature>
<keyword evidence="7" id="KW-1185">Reference proteome</keyword>
<feature type="compositionally biased region" description="Basic residues" evidence="4">
    <location>
        <begin position="183"/>
        <end position="194"/>
    </location>
</feature>
<dbReference type="Gene3D" id="3.30.70.330">
    <property type="match status" value="2"/>
</dbReference>
<feature type="compositionally biased region" description="Acidic residues" evidence="4">
    <location>
        <begin position="199"/>
        <end position="212"/>
    </location>
</feature>
<dbReference type="Pfam" id="PF00076">
    <property type="entry name" value="RRM_1"/>
    <property type="match status" value="2"/>
</dbReference>
<dbReference type="AlphaFoldDB" id="A0A427YRZ7"/>
<dbReference type="SMART" id="SM00360">
    <property type="entry name" value="RRM"/>
    <property type="match status" value="2"/>
</dbReference>
<dbReference type="PROSITE" id="PS50102">
    <property type="entry name" value="RRM"/>
    <property type="match status" value="2"/>
</dbReference>
<dbReference type="EMBL" id="RSCD01000003">
    <property type="protein sequence ID" value="RSH93829.1"/>
    <property type="molecule type" value="Genomic_DNA"/>
</dbReference>
<gene>
    <name evidence="6" type="ORF">EHS25_006478</name>
</gene>
<dbReference type="OrthoDB" id="439808at2759"/>
<evidence type="ECO:0000313" key="6">
    <source>
        <dbReference type="EMBL" id="RSH93829.1"/>
    </source>
</evidence>
<accession>A0A427YRZ7</accession>
<evidence type="ECO:0000256" key="3">
    <source>
        <dbReference type="PROSITE-ProRule" id="PRU00176"/>
    </source>
</evidence>
<dbReference type="PANTHER" id="PTHR23236:SF119">
    <property type="entry name" value="NUCLEAR RNA-BINDING PROTEIN SART-3"/>
    <property type="match status" value="1"/>
</dbReference>
<keyword evidence="1" id="KW-0677">Repeat</keyword>
<dbReference type="InterPro" id="IPR012677">
    <property type="entry name" value="Nucleotide-bd_a/b_plait_sf"/>
</dbReference>
<keyword evidence="2 3" id="KW-0694">RNA-binding</keyword>
<dbReference type="CDD" id="cd00590">
    <property type="entry name" value="RRM_SF"/>
    <property type="match status" value="1"/>
</dbReference>
<evidence type="ECO:0000259" key="5">
    <source>
        <dbReference type="PROSITE" id="PS50102"/>
    </source>
</evidence>
<evidence type="ECO:0000256" key="1">
    <source>
        <dbReference type="ARBA" id="ARBA00022737"/>
    </source>
</evidence>
<dbReference type="Proteomes" id="UP000279259">
    <property type="component" value="Unassembled WGS sequence"/>
</dbReference>
<name>A0A427YRZ7_9TREE</name>